<dbReference type="GO" id="GO:0004802">
    <property type="term" value="F:transketolase activity"/>
    <property type="evidence" value="ECO:0007669"/>
    <property type="project" value="UniProtKB-UniRule"/>
</dbReference>
<feature type="binding site" evidence="15">
    <location>
        <begin position="115"/>
        <end position="117"/>
    </location>
    <ligand>
        <name>thiamine diphosphate</name>
        <dbReference type="ChEBI" id="CHEBI:58937"/>
    </ligand>
</feature>
<dbReference type="InterPro" id="IPR005474">
    <property type="entry name" value="Transketolase_N"/>
</dbReference>
<dbReference type="InterPro" id="IPR009014">
    <property type="entry name" value="Transketo_C/PFOR_II"/>
</dbReference>
<gene>
    <name evidence="20" type="primary">tkt</name>
    <name evidence="20" type="ORF">FRZ32_13280</name>
</gene>
<keyword evidence="8 18" id="KW-0106">Calcium</keyword>
<dbReference type="CDD" id="cd07033">
    <property type="entry name" value="TPP_PYR_DXS_TK_like"/>
    <property type="match status" value="1"/>
</dbReference>
<dbReference type="PANTHER" id="PTHR43522:SF2">
    <property type="entry name" value="TRANSKETOLASE 1-RELATED"/>
    <property type="match status" value="1"/>
</dbReference>
<evidence type="ECO:0000256" key="16">
    <source>
        <dbReference type="PIRSR" id="PIRSR605478-4"/>
    </source>
</evidence>
<dbReference type="SUPFAM" id="SSF52922">
    <property type="entry name" value="TK C-terminal domain-like"/>
    <property type="match status" value="1"/>
</dbReference>
<evidence type="ECO:0000256" key="8">
    <source>
        <dbReference type="ARBA" id="ARBA00022837"/>
    </source>
</evidence>
<feature type="binding site" evidence="14">
    <location>
        <position position="26"/>
    </location>
    <ligand>
        <name>substrate</name>
    </ligand>
</feature>
<dbReference type="InterPro" id="IPR005475">
    <property type="entry name" value="Transketolase-like_Pyr-bd"/>
</dbReference>
<evidence type="ECO:0000256" key="1">
    <source>
        <dbReference type="ARBA" id="ARBA00001913"/>
    </source>
</evidence>
<dbReference type="Pfam" id="PF02779">
    <property type="entry name" value="Transket_pyr"/>
    <property type="match status" value="1"/>
</dbReference>
<evidence type="ECO:0000259" key="19">
    <source>
        <dbReference type="SMART" id="SM00861"/>
    </source>
</evidence>
<dbReference type="GO" id="GO:0005829">
    <property type="term" value="C:cytosol"/>
    <property type="evidence" value="ECO:0007669"/>
    <property type="project" value="TreeGrafter"/>
</dbReference>
<name>A0A5C6TW02_9SPHN</name>
<dbReference type="SUPFAM" id="SSF52518">
    <property type="entry name" value="Thiamin diphosphate-binding fold (THDP-binding)"/>
    <property type="match status" value="2"/>
</dbReference>
<dbReference type="SMART" id="SM00861">
    <property type="entry name" value="Transket_pyr"/>
    <property type="match status" value="1"/>
</dbReference>
<feature type="binding site" evidence="14">
    <location>
        <position position="452"/>
    </location>
    <ligand>
        <name>substrate</name>
    </ligand>
</feature>
<dbReference type="NCBIfam" id="TIGR00232">
    <property type="entry name" value="tktlase_bact"/>
    <property type="match status" value="1"/>
</dbReference>
<feature type="binding site" evidence="14">
    <location>
        <position position="257"/>
    </location>
    <ligand>
        <name>substrate</name>
    </ligand>
</feature>
<evidence type="ECO:0000256" key="6">
    <source>
        <dbReference type="ARBA" id="ARBA00022679"/>
    </source>
</evidence>
<evidence type="ECO:0000256" key="2">
    <source>
        <dbReference type="ARBA" id="ARBA00001941"/>
    </source>
</evidence>
<dbReference type="PANTHER" id="PTHR43522">
    <property type="entry name" value="TRANSKETOLASE"/>
    <property type="match status" value="1"/>
</dbReference>
<dbReference type="Proteomes" id="UP000321249">
    <property type="component" value="Unassembled WGS sequence"/>
</dbReference>
<feature type="binding site" evidence="15">
    <location>
        <position position="428"/>
    </location>
    <ligand>
        <name>thiamine diphosphate</name>
        <dbReference type="ChEBI" id="CHEBI:58937"/>
    </ligand>
</feature>
<evidence type="ECO:0000256" key="9">
    <source>
        <dbReference type="ARBA" id="ARBA00022842"/>
    </source>
</evidence>
<comment type="cofactor">
    <cofactor evidence="1">
        <name>Ca(2+)</name>
        <dbReference type="ChEBI" id="CHEBI:29108"/>
    </cofactor>
</comment>
<feature type="binding site" evidence="14">
    <location>
        <position position="348"/>
    </location>
    <ligand>
        <name>substrate</name>
    </ligand>
</feature>
<dbReference type="InterPro" id="IPR049557">
    <property type="entry name" value="Transketolase_CS"/>
</dbReference>
<evidence type="ECO:0000256" key="14">
    <source>
        <dbReference type="PIRSR" id="PIRSR605478-2"/>
    </source>
</evidence>
<dbReference type="GO" id="GO:0046872">
    <property type="term" value="F:metal ion binding"/>
    <property type="evidence" value="ECO:0007669"/>
    <property type="project" value="UniProtKB-KW"/>
</dbReference>
<evidence type="ECO:0000256" key="15">
    <source>
        <dbReference type="PIRSR" id="PIRSR605478-3"/>
    </source>
</evidence>
<feature type="binding site" evidence="15">
    <location>
        <position position="154"/>
    </location>
    <ligand>
        <name>thiamine diphosphate</name>
        <dbReference type="ChEBI" id="CHEBI:58937"/>
    </ligand>
</feature>
<feature type="binding site" evidence="14">
    <location>
        <position position="460"/>
    </location>
    <ligand>
        <name>substrate</name>
    </ligand>
</feature>
<dbReference type="AlphaFoldDB" id="A0A5C6TW02"/>
<proteinExistence type="inferred from homology"/>
<comment type="function">
    <text evidence="18">Catalyzes the transfer of a two-carbon ketol group from a ketose donor to an aldose acceptor, via a covalent intermediate with the cofactor thiamine pyrophosphate.</text>
</comment>
<evidence type="ECO:0000313" key="20">
    <source>
        <dbReference type="EMBL" id="TXC64537.1"/>
    </source>
</evidence>
<evidence type="ECO:0000256" key="10">
    <source>
        <dbReference type="ARBA" id="ARBA00023052"/>
    </source>
</evidence>
<dbReference type="PROSITE" id="PS00802">
    <property type="entry name" value="TRANSKETOLASE_2"/>
    <property type="match status" value="1"/>
</dbReference>
<feature type="domain" description="Transketolase-like pyrimidine-binding" evidence="19">
    <location>
        <begin position="345"/>
        <end position="516"/>
    </location>
</feature>
<dbReference type="EMBL" id="VOQQ01000001">
    <property type="protein sequence ID" value="TXC64537.1"/>
    <property type="molecule type" value="Genomic_DNA"/>
</dbReference>
<comment type="similarity">
    <text evidence="3 18">Belongs to the transketolase family.</text>
</comment>
<dbReference type="InterPro" id="IPR020826">
    <property type="entry name" value="Transketolase_BS"/>
</dbReference>
<evidence type="ECO:0000313" key="21">
    <source>
        <dbReference type="Proteomes" id="UP000321249"/>
    </source>
</evidence>
<dbReference type="EC" id="2.2.1.1" evidence="5 12"/>
<dbReference type="InterPro" id="IPR055152">
    <property type="entry name" value="Transketolase-like_C_2"/>
</dbReference>
<feature type="binding site" evidence="16">
    <location>
        <position position="185"/>
    </location>
    <ligand>
        <name>Mg(2+)</name>
        <dbReference type="ChEBI" id="CHEBI:18420"/>
    </ligand>
</feature>
<comment type="cofactor">
    <cofactor evidence="15">
        <name>thiamine diphosphate</name>
        <dbReference type="ChEBI" id="CHEBI:58937"/>
    </cofactor>
    <text evidence="15">Binds 1 thiamine pyrophosphate per subunit. During the reaction, the substrate forms a covalent intermediate with the cofactor.</text>
</comment>
<evidence type="ECO:0000256" key="4">
    <source>
        <dbReference type="ARBA" id="ARBA00011738"/>
    </source>
</evidence>
<evidence type="ECO:0000256" key="12">
    <source>
        <dbReference type="NCBIfam" id="TIGR00232"/>
    </source>
</evidence>
<dbReference type="OrthoDB" id="8732661at2"/>
<feature type="binding site" evidence="16">
    <location>
        <position position="183"/>
    </location>
    <ligand>
        <name>Mg(2+)</name>
        <dbReference type="ChEBI" id="CHEBI:18420"/>
    </ligand>
</feature>
<dbReference type="Pfam" id="PF00456">
    <property type="entry name" value="Transketolase_N"/>
    <property type="match status" value="1"/>
</dbReference>
<keyword evidence="10 15" id="KW-0786">Thiamine pyrophosphate</keyword>
<keyword evidence="21" id="KW-1185">Reference proteome</keyword>
<comment type="subunit">
    <text evidence="4 18">Homodimer.</text>
</comment>
<dbReference type="Gene3D" id="3.40.50.970">
    <property type="match status" value="2"/>
</dbReference>
<evidence type="ECO:0000256" key="13">
    <source>
        <dbReference type="PIRSR" id="PIRSR605478-1"/>
    </source>
</evidence>
<evidence type="ECO:0000256" key="18">
    <source>
        <dbReference type="RuleBase" id="RU004996"/>
    </source>
</evidence>
<dbReference type="PROSITE" id="PS00801">
    <property type="entry name" value="TRANSKETOLASE_1"/>
    <property type="match status" value="1"/>
</dbReference>
<dbReference type="Pfam" id="PF22613">
    <property type="entry name" value="Transketolase_C_1"/>
    <property type="match status" value="1"/>
</dbReference>
<feature type="binding site" evidence="15">
    <location>
        <position position="257"/>
    </location>
    <ligand>
        <name>thiamine diphosphate</name>
        <dbReference type="ChEBI" id="CHEBI:58937"/>
    </ligand>
</feature>
<keyword evidence="6 18" id="KW-0808">Transferase</keyword>
<evidence type="ECO:0000256" key="7">
    <source>
        <dbReference type="ARBA" id="ARBA00022723"/>
    </source>
</evidence>
<dbReference type="Gene3D" id="3.40.50.920">
    <property type="match status" value="1"/>
</dbReference>
<feature type="binding site" evidence="14">
    <location>
        <position position="464"/>
    </location>
    <ligand>
        <name>substrate</name>
    </ligand>
</feature>
<sequence>MPEIRTLANAIRALSMDAVQAANSGHPGMPMGMADAATVLWTEFLKHDPADPAWPDRDRFVLSAGHGSMLIYSLLHLTGYERPTIDDIRRFRQLGSPCAGHPENFLLPGVEATTGPLGQGIAMAVGMAIAERHLNAAFGDELVDHRTWVIAGDGCLMEGINHEAAGLAGHLGLGRLNVLWDDNRITIDGATDLSTSEDVEARYRAYGWHTVRCDGLDADDVRRALAEAAADPRPSLIACRTIIGFGAPNKQGTAATHGAALGTDEVAAARRALGWDWPPFEIPGDIAAAWRELGGRGASAHSEWRGRLAASPHKAAFERRMAGDLAEGDEIRDRMAEMLAEPKKVATRKASEDALGVLTPLLPELVGGSADLTGSNNTRTKDQTPLTRDDYGGRYIFYGIREFGMAAAMNGMALHGGIIPYGGTFLVFSDYARPAIRLSALQRCRVVYVMTHDSIGLGEDGPTHQPIEHLTSLRLIPNLEVWRPCDRVETAEAWEAALQRRDGPTLLALSRQNLPQLRDYAGRDGLRGAYRLKAAGAARRVVLLATGSEVEVAIAVRESLEGQGIGTDVVSMPCWERFDAQDAAYRADLLPADALIVSIEAGATLGWERYTGRSGLNIGLDRFGESAPAEDLFKHFGFTAEAIVPRIVVALENQGDQ</sequence>
<keyword evidence="9 16" id="KW-0460">Magnesium</keyword>
<feature type="binding site" evidence="15">
    <location>
        <position position="183"/>
    </location>
    <ligand>
        <name>thiamine diphosphate</name>
        <dbReference type="ChEBI" id="CHEBI:58937"/>
    </ligand>
</feature>
<dbReference type="InterPro" id="IPR029061">
    <property type="entry name" value="THDP-binding"/>
</dbReference>
<comment type="cofactor">
    <cofactor evidence="16">
        <name>Mg(2+)</name>
        <dbReference type="ChEBI" id="CHEBI:18420"/>
    </cofactor>
    <text evidence="16">Binds 1 Mg(2+) ion per subunit. Can also utilize other divalent metal cations, such as Ca(2+), Mn(2+) and Co(2+).</text>
</comment>
<reference evidence="20 21" key="1">
    <citation type="journal article" date="2015" name="J. Microbiol.">
        <title>Sphingosinicella ginsenosidimutans sp. nov., with ginsenoside converting activity.</title>
        <authorList>
            <person name="Kim J.K."/>
            <person name="Kang M.S."/>
            <person name="Park S.C."/>
            <person name="Kim K.M."/>
            <person name="Choi K."/>
            <person name="Yoon M.H."/>
            <person name="Im W.T."/>
        </authorList>
    </citation>
    <scope>NUCLEOTIDE SEQUENCE [LARGE SCALE GENOMIC DNA]</scope>
    <source>
        <strain evidence="20 21">BS-11</strain>
    </source>
</reference>
<keyword evidence="7 16" id="KW-0479">Metal-binding</keyword>
<dbReference type="InterPro" id="IPR033247">
    <property type="entry name" value="Transketolase_fam"/>
</dbReference>
<evidence type="ECO:0000256" key="3">
    <source>
        <dbReference type="ARBA" id="ARBA00007131"/>
    </source>
</evidence>
<feature type="site" description="Important for catalytic activity" evidence="17">
    <location>
        <position position="26"/>
    </location>
</feature>
<evidence type="ECO:0000256" key="11">
    <source>
        <dbReference type="ARBA" id="ARBA00049473"/>
    </source>
</evidence>
<feature type="binding site" evidence="15">
    <location>
        <position position="66"/>
    </location>
    <ligand>
        <name>thiamine diphosphate</name>
        <dbReference type="ChEBI" id="CHEBI:58937"/>
    </ligand>
</feature>
<comment type="caution">
    <text evidence="20">The sequence shown here is derived from an EMBL/GenBank/DDBJ whole genome shotgun (WGS) entry which is preliminary data.</text>
</comment>
<feature type="site" description="Important for catalytic activity" evidence="17">
    <location>
        <position position="257"/>
    </location>
</feature>
<feature type="binding site" evidence="16">
    <location>
        <position position="153"/>
    </location>
    <ligand>
        <name>Mg(2+)</name>
        <dbReference type="ChEBI" id="CHEBI:18420"/>
    </ligand>
</feature>
<feature type="active site" description="Proton donor" evidence="13">
    <location>
        <position position="402"/>
    </location>
</feature>
<dbReference type="GO" id="GO:0009052">
    <property type="term" value="P:pentose-phosphate shunt, non-oxidative branch"/>
    <property type="evidence" value="ECO:0007669"/>
    <property type="project" value="UniProtKB-ARBA"/>
</dbReference>
<comment type="catalytic activity">
    <reaction evidence="11 18">
        <text>D-sedoheptulose 7-phosphate + D-glyceraldehyde 3-phosphate = aldehydo-D-ribose 5-phosphate + D-xylulose 5-phosphate</text>
        <dbReference type="Rhea" id="RHEA:10508"/>
        <dbReference type="ChEBI" id="CHEBI:57483"/>
        <dbReference type="ChEBI" id="CHEBI:57737"/>
        <dbReference type="ChEBI" id="CHEBI:58273"/>
        <dbReference type="ChEBI" id="CHEBI:59776"/>
        <dbReference type="EC" id="2.2.1.1"/>
    </reaction>
</comment>
<accession>A0A5C6TW02</accession>
<evidence type="ECO:0000256" key="17">
    <source>
        <dbReference type="PIRSR" id="PIRSR605478-5"/>
    </source>
</evidence>
<dbReference type="InterPro" id="IPR005478">
    <property type="entry name" value="Transketolase_bac-like"/>
</dbReference>
<protein>
    <recommendedName>
        <fullName evidence="5 12">Transketolase</fullName>
        <ecNumber evidence="5 12">2.2.1.1</ecNumber>
    </recommendedName>
</protein>
<organism evidence="20 21">
    <name type="scientific">Allosphingosinicella ginsenosidimutans</name>
    <dbReference type="NCBI Taxonomy" id="1176539"/>
    <lineage>
        <taxon>Bacteria</taxon>
        <taxon>Pseudomonadati</taxon>
        <taxon>Pseudomonadota</taxon>
        <taxon>Alphaproteobacteria</taxon>
        <taxon>Sphingomonadales</taxon>
        <taxon>Sphingomonadaceae</taxon>
        <taxon>Allosphingosinicella</taxon>
    </lineage>
</organism>
<feature type="binding site" evidence="14">
    <location>
        <position position="511"/>
    </location>
    <ligand>
        <name>substrate</name>
    </ligand>
</feature>
<feature type="binding site" evidence="14">
    <location>
        <position position="375"/>
    </location>
    <ligand>
        <name>substrate</name>
    </ligand>
</feature>
<comment type="cofactor">
    <cofactor evidence="18">
        <name>Mg(2+)</name>
        <dbReference type="ChEBI" id="CHEBI:18420"/>
    </cofactor>
    <cofactor evidence="18">
        <name>Ca(2+)</name>
        <dbReference type="ChEBI" id="CHEBI:29108"/>
    </cofactor>
    <cofactor evidence="18">
        <name>Mn(2+)</name>
        <dbReference type="ChEBI" id="CHEBI:29035"/>
    </cofactor>
    <cofactor evidence="18">
        <name>Co(2+)</name>
        <dbReference type="ChEBI" id="CHEBI:48828"/>
    </cofactor>
    <text evidence="18">Binds 1 Mg(2+) ion per subunit. Can also utilize other divalent metal cations, such as Ca(2+), Mn(2+) and Co(2+).</text>
</comment>
<dbReference type="RefSeq" id="WP_147043960.1">
    <property type="nucleotide sequence ID" value="NZ_BAABIR010000001.1"/>
</dbReference>
<dbReference type="CDD" id="cd02012">
    <property type="entry name" value="TPP_TK"/>
    <property type="match status" value="1"/>
</dbReference>
<comment type="cofactor">
    <cofactor evidence="2">
        <name>Co(2+)</name>
        <dbReference type="ChEBI" id="CHEBI:48828"/>
    </cofactor>
</comment>
<dbReference type="FunFam" id="3.40.50.920:FF:000003">
    <property type="entry name" value="Transketolase"/>
    <property type="match status" value="1"/>
</dbReference>
<evidence type="ECO:0000256" key="5">
    <source>
        <dbReference type="ARBA" id="ARBA00013152"/>
    </source>
</evidence>
<dbReference type="FunFam" id="3.40.50.970:FF:000003">
    <property type="entry name" value="Transketolase"/>
    <property type="match status" value="1"/>
</dbReference>
<dbReference type="FunFam" id="3.40.50.970:FF:000004">
    <property type="entry name" value="Transketolase"/>
    <property type="match status" value="1"/>
</dbReference>